<feature type="region of interest" description="Disordered" evidence="8">
    <location>
        <begin position="987"/>
        <end position="1033"/>
    </location>
</feature>
<dbReference type="KEGG" id="mis:MICPUN_57920"/>
<feature type="compositionally biased region" description="Polar residues" evidence="8">
    <location>
        <begin position="17"/>
        <end position="26"/>
    </location>
</feature>
<evidence type="ECO:0000313" key="10">
    <source>
        <dbReference type="EMBL" id="ACO63056.1"/>
    </source>
</evidence>
<feature type="transmembrane region" description="Helical" evidence="9">
    <location>
        <begin position="1493"/>
        <end position="1513"/>
    </location>
</feature>
<evidence type="ECO:0000256" key="4">
    <source>
        <dbReference type="ARBA" id="ARBA00022692"/>
    </source>
</evidence>
<feature type="transmembrane region" description="Helical" evidence="9">
    <location>
        <begin position="877"/>
        <end position="898"/>
    </location>
</feature>
<evidence type="ECO:0000256" key="2">
    <source>
        <dbReference type="ARBA" id="ARBA00022448"/>
    </source>
</evidence>
<feature type="transmembrane region" description="Helical" evidence="9">
    <location>
        <begin position="1294"/>
        <end position="1313"/>
    </location>
</feature>
<evidence type="ECO:0000256" key="1">
    <source>
        <dbReference type="ARBA" id="ARBA00004651"/>
    </source>
</evidence>
<feature type="transmembrane region" description="Helical" evidence="9">
    <location>
        <begin position="904"/>
        <end position="920"/>
    </location>
</feature>
<feature type="transmembrane region" description="Helical" evidence="9">
    <location>
        <begin position="1106"/>
        <end position="1126"/>
    </location>
</feature>
<feature type="transmembrane region" description="Helical" evidence="9">
    <location>
        <begin position="1737"/>
        <end position="1756"/>
    </location>
</feature>
<feature type="transmembrane region" description="Helical" evidence="9">
    <location>
        <begin position="2210"/>
        <end position="2226"/>
    </location>
</feature>
<feature type="region of interest" description="Disordered" evidence="8">
    <location>
        <begin position="1439"/>
        <end position="1462"/>
    </location>
</feature>
<keyword evidence="3" id="KW-1003">Cell membrane</keyword>
<feature type="region of interest" description="Disordered" evidence="8">
    <location>
        <begin position="526"/>
        <end position="549"/>
    </location>
</feature>
<evidence type="ECO:0000313" key="11">
    <source>
        <dbReference type="Proteomes" id="UP000002009"/>
    </source>
</evidence>
<keyword evidence="5 9" id="KW-1133">Transmembrane helix</keyword>
<dbReference type="GO" id="GO:0016020">
    <property type="term" value="C:membrane"/>
    <property type="evidence" value="ECO:0007669"/>
    <property type="project" value="UniProtKB-SubCell"/>
</dbReference>
<proteinExistence type="predicted"/>
<dbReference type="InterPro" id="IPR044669">
    <property type="entry name" value="YneE/VCCN1/2-like"/>
</dbReference>
<evidence type="ECO:0000256" key="9">
    <source>
        <dbReference type="SAM" id="Phobius"/>
    </source>
</evidence>
<dbReference type="GO" id="GO:0005254">
    <property type="term" value="F:chloride channel activity"/>
    <property type="evidence" value="ECO:0007669"/>
    <property type="project" value="InterPro"/>
</dbReference>
<keyword evidence="4 9" id="KW-0812">Transmembrane</keyword>
<evidence type="ECO:0000256" key="6">
    <source>
        <dbReference type="ARBA" id="ARBA00023065"/>
    </source>
</evidence>
<dbReference type="Pfam" id="PF25539">
    <property type="entry name" value="Bestrophin_2"/>
    <property type="match status" value="6"/>
</dbReference>
<feature type="transmembrane region" description="Helical" evidence="9">
    <location>
        <begin position="1533"/>
        <end position="1551"/>
    </location>
</feature>
<dbReference type="STRING" id="296587.C1E460"/>
<dbReference type="RefSeq" id="XP_002501798.1">
    <property type="nucleotide sequence ID" value="XM_002501752.1"/>
</dbReference>
<dbReference type="EMBL" id="CP001325">
    <property type="protein sequence ID" value="ACO63056.1"/>
    <property type="molecule type" value="Genomic_DNA"/>
</dbReference>
<dbReference type="OMA" id="TEAHAIC"/>
<feature type="compositionally biased region" description="Low complexity" evidence="8">
    <location>
        <begin position="997"/>
        <end position="1010"/>
    </location>
</feature>
<feature type="region of interest" description="Disordered" evidence="8">
    <location>
        <begin position="1"/>
        <end position="96"/>
    </location>
</feature>
<dbReference type="eggNOG" id="ENOG502S9YZ">
    <property type="taxonomic scope" value="Eukaryota"/>
</dbReference>
<feature type="region of interest" description="Disordered" evidence="8">
    <location>
        <begin position="456"/>
        <end position="482"/>
    </location>
</feature>
<feature type="transmembrane region" description="Helical" evidence="9">
    <location>
        <begin position="128"/>
        <end position="149"/>
    </location>
</feature>
<feature type="transmembrane region" description="Helical" evidence="9">
    <location>
        <begin position="1065"/>
        <end position="1086"/>
    </location>
</feature>
<reference evidence="10 11" key="1">
    <citation type="journal article" date="2009" name="Science">
        <title>Green evolution and dynamic adaptations revealed by genomes of the marine picoeukaryotes Micromonas.</title>
        <authorList>
            <person name="Worden A.Z."/>
            <person name="Lee J.H."/>
            <person name="Mock T."/>
            <person name="Rouze P."/>
            <person name="Simmons M.P."/>
            <person name="Aerts A.L."/>
            <person name="Allen A.E."/>
            <person name="Cuvelier M.L."/>
            <person name="Derelle E."/>
            <person name="Everett M.V."/>
            <person name="Foulon E."/>
            <person name="Grimwood J."/>
            <person name="Gundlach H."/>
            <person name="Henrissat B."/>
            <person name="Napoli C."/>
            <person name="McDonald S.M."/>
            <person name="Parker M.S."/>
            <person name="Rombauts S."/>
            <person name="Salamov A."/>
            <person name="Von Dassow P."/>
            <person name="Badger J.H."/>
            <person name="Coutinho P.M."/>
            <person name="Demir E."/>
            <person name="Dubchak I."/>
            <person name="Gentemann C."/>
            <person name="Eikrem W."/>
            <person name="Gready J.E."/>
            <person name="John U."/>
            <person name="Lanier W."/>
            <person name="Lindquist E.A."/>
            <person name="Lucas S."/>
            <person name="Mayer K.F."/>
            <person name="Moreau H."/>
            <person name="Not F."/>
            <person name="Otillar R."/>
            <person name="Panaud O."/>
            <person name="Pangilinan J."/>
            <person name="Paulsen I."/>
            <person name="Piegu B."/>
            <person name="Poliakov A."/>
            <person name="Robbens S."/>
            <person name="Schmutz J."/>
            <person name="Toulza E."/>
            <person name="Wyss T."/>
            <person name="Zelensky A."/>
            <person name="Zhou K."/>
            <person name="Armbrust E.V."/>
            <person name="Bhattacharya D."/>
            <person name="Goodenough U.W."/>
            <person name="Van de Peer Y."/>
            <person name="Grigoriev I.V."/>
        </authorList>
    </citation>
    <scope>NUCLEOTIDE SEQUENCE [LARGE SCALE GENOMIC DNA]</scope>
    <source>
        <strain evidence="11">RCC299 / NOUM17</strain>
    </source>
</reference>
<evidence type="ECO:0000256" key="5">
    <source>
        <dbReference type="ARBA" id="ARBA00022989"/>
    </source>
</evidence>
<feature type="transmembrane region" description="Helical" evidence="9">
    <location>
        <begin position="2181"/>
        <end position="2204"/>
    </location>
</feature>
<keyword evidence="2" id="KW-0813">Transport</keyword>
<keyword evidence="7 9" id="KW-0472">Membrane</keyword>
<organism evidence="10 11">
    <name type="scientific">Micromonas commoda (strain RCC299 / NOUM17 / CCMP2709)</name>
    <name type="common">Picoplanktonic green alga</name>
    <dbReference type="NCBI Taxonomy" id="296587"/>
    <lineage>
        <taxon>Eukaryota</taxon>
        <taxon>Viridiplantae</taxon>
        <taxon>Chlorophyta</taxon>
        <taxon>Mamiellophyceae</taxon>
        <taxon>Mamiellales</taxon>
        <taxon>Mamiellaceae</taxon>
        <taxon>Micromonas</taxon>
    </lineage>
</organism>
<dbReference type="Proteomes" id="UP000002009">
    <property type="component" value="Chromosome 4"/>
</dbReference>
<evidence type="ECO:0000256" key="7">
    <source>
        <dbReference type="ARBA" id="ARBA00023136"/>
    </source>
</evidence>
<keyword evidence="11" id="KW-1185">Reference proteome</keyword>
<protein>
    <submittedName>
        <fullName evidence="10">Membrane protein</fullName>
    </submittedName>
</protein>
<evidence type="ECO:0000256" key="8">
    <source>
        <dbReference type="SAM" id="MobiDB-lite"/>
    </source>
</evidence>
<name>C1E460_MICCC</name>
<feature type="transmembrane region" description="Helical" evidence="9">
    <location>
        <begin position="169"/>
        <end position="188"/>
    </location>
</feature>
<dbReference type="GeneID" id="8242698"/>
<comment type="subcellular location">
    <subcellularLocation>
        <location evidence="1">Cell membrane</location>
        <topology evidence="1">Multi-pass membrane protein</topology>
    </subcellularLocation>
</comment>
<dbReference type="PANTHER" id="PTHR33281">
    <property type="entry name" value="UPF0187 PROTEIN YNEE"/>
    <property type="match status" value="1"/>
</dbReference>
<feature type="transmembrane region" description="Helical" evidence="9">
    <location>
        <begin position="376"/>
        <end position="395"/>
    </location>
</feature>
<gene>
    <name evidence="10" type="ORF">MICPUN_57920</name>
</gene>
<keyword evidence="6" id="KW-0406">Ion transport</keyword>
<dbReference type="OrthoDB" id="497443at2759"/>
<feature type="transmembrane region" description="Helical" evidence="9">
    <location>
        <begin position="1319"/>
        <end position="1336"/>
    </location>
</feature>
<dbReference type="InParanoid" id="C1E460"/>
<dbReference type="PANTHER" id="PTHR33281:SF19">
    <property type="entry name" value="VOLTAGE-DEPENDENT ANION CHANNEL-FORMING PROTEIN YNEE"/>
    <property type="match status" value="1"/>
</dbReference>
<accession>C1E460</accession>
<sequence>MSNAAEISNRGGRTLPRQPSTMSVESLPSRRGSFASVASSDGMSDASGLSRGNPGLGGADDPALTPTSPSGTDRRMNRRVTRASNGSHHGLGGPRRMVFLNKPKELSHGRLAFISEIFKIKGTIVLKVVPQIILAAFVGLFANLVKVLYCGEGVASNDECDVTFNMDGHLGVSVVLSFLLVFRADLAYERYYQGKSALGAIHTGIRNLNVATATFLRAHPPLSRDKGGKKSVINRRKWAAKNATRATALARDRMELFRLTNLLYAFVRQAVRAQRHGYSDVGPVTDDELMTRDRGGKPRVPDIVKDKIELDEFKTLEPWNRPNVCVSKITAIIEHHRRVGNLGERAALDVFRDCQLVLDALKSAERIVTTPIPYQYLHMLNILLFFFVYSVPFVFTANFKWITPFPSCVVALAFYGVNEIGRCMEDPYSWEDPCHDLSGVGWRIYTETLQIHQKADEVHREAEDVHEETNASESRVTDSSELEARARLSTSEQIQRALAAAPVADAALHANALEEACALEDENVAAGEMPTPSTPASPAPKRNRASSAASITGPFTSIAAAARTAIKQNVGGNIDEEDDEDDALTADPSIVPKELSTHWSGFLTEIFVFKNTVMPSLLPQIALAFFLGIFAQMFKRVMCGADVVAAAECQTTFDITGHQVVSVSLGFLLVFRTDWAYDRYYEGKQSLGQLYNGLRNLNVCFVNYLRENKPGERAAFEASGSSNLEGWGDAGPHLTDSPSRAPRESFQSTIAKITEDRAELLRLTNVLYATMRHILRDIRVGAPDGGEVTDEDCVKVDATGKPPLPDLLREGESERLLALMPSNRCNWIAMRIQIITETHRRLGNISERAAFEIYQQLEICLSAYKAMERIVSTPIPFTYLHMLQFILFFFVFSAPFVFTTTFHWIGYVPSVIVAIGFYGINEMGKLIQDPFNWQQPCHDLSGLGLRIYRENLKIHEHAEQFDPKAEKEMSKRRASYQTLMDALQRHDSETGEGMKRNSSITSIGSTGSNSVATSGEVDGKRRKTGTPSVSKTKGASEKYGEELSIGPFTFITILFRYRGTVLPKIMPQTLLAAAVSIFAQIIKIYWCGANITSHSECPLAFSETAHSVAGGIIGFMLVFRTSISYYRFYEGKKYLGHLYDCIRNANIAFNSFLRVGNDEQGHDAKINADKVELRRLSNVLYAFIRQAVREHRHGYPEGCPAPSDDAGLVRDDVFGRPGLGVLLTDEEKEEFLAIDPNNRANMVVWRMQSIVEHHRRLGHVCERGAFDIYHDLEGCLEAFKHMERIVSTKMPFQYLHMVNFLLFIFVFSAPFVFTTGFKWLSPIPSCIVAISFYGVAEVARSIEDPYSWTKPCHDLTGTGWRLYSESLQLHEASVASVDATLAKDRSKTRDDEVSLDDVRLEGGESVVRVSMEPRSSVRASVAHGAADIALLSSKRPDETTRIEDSVKRGAANGGPDDASSVSTRLWEANPSQPELSDAWHGFITDIFRFKKTVYGEIIPQVLLAFVIGWVAQLVKLWRCGGQVQEAFECPVTFAPYAHSVIGSVLAFMIVYRFKFAYDRYYEAKSAIGELHCGLRNFNIGVCAFLRDAREGEPGYNRKDVKGVRERCALFMNERTELLRLSGLLFGFIRHVLREQRLGYLDDPNPGDKQLLLQDKCGMPCVGSLMRDAQEVAEFSSIPFQNRANTVVTRIQSIVEHHRRLGHVCERAAFDLYRECELVLASLKSCERVVTTPIPFQYLQMSNFVTFFFTYSAPFIFTVSYQYISFFPACLLAMAFYGINSVGEVIERPFNWREPNHDLTGVGLRVWRECVQIHRRCASRDAETLSAHGITDMADGEAFVALEDLARRAAERPNVENVLAASKDLRRNFRSRRASAVVMANELASREYPRHTFSFLTGLFDGSNETLWRVVPQVLMAAAIGAVANLLKVRLCGADVKLSSECSVTFHTEAHAICGAIIGFLLVFCANIAYLRYYEARSAVGDIYHGLRNMNIEFASFLRAPTAGEPGHQPGNPADAAATIKDDQLELRRLSNVLFAFIRQALREHRHGYRFDSRSRRGLGEDGADEGKPGFLRRIFKSSKAASFGGGTGPVSEASLLEEDLCGEPSLATLLTPEERRRYADVPVGNRFNVCVAEIQRIVARNQREGDLYEKAAYDVYKECDRVLAAFKTCERIVTTPIPYQYVHMVNLVLFFFVFSAPLVFTVTFKRLTPLPSGILALGFYGIWEVGRSMMDPFDWMEPCVNLTAIGRRISTEAQRITDAGRRRHSVISGSSERVGSAAGMIARRKPTGYFGTR</sequence>
<evidence type="ECO:0000256" key="3">
    <source>
        <dbReference type="ARBA" id="ARBA00022475"/>
    </source>
</evidence>
<feature type="transmembrane region" description="Helical" evidence="9">
    <location>
        <begin position="1949"/>
        <end position="1970"/>
    </location>
</feature>